<dbReference type="PANTHER" id="PTHR21666:SF270">
    <property type="entry name" value="MUREIN HYDROLASE ACTIVATOR ENVC"/>
    <property type="match status" value="1"/>
</dbReference>
<keyword evidence="3" id="KW-1185">Reference proteome</keyword>
<comment type="caution">
    <text evidence="2">The sequence shown here is derived from an EMBL/GenBank/DDBJ whole genome shotgun (WGS) entry which is preliminary data.</text>
</comment>
<accession>A0A2S7WBM5</accession>
<dbReference type="GO" id="GO:0004222">
    <property type="term" value="F:metalloendopeptidase activity"/>
    <property type="evidence" value="ECO:0007669"/>
    <property type="project" value="TreeGrafter"/>
</dbReference>
<organism evidence="2 3">
    <name type="scientific">Polaribacter gangjinensis</name>
    <dbReference type="NCBI Taxonomy" id="574710"/>
    <lineage>
        <taxon>Bacteria</taxon>
        <taxon>Pseudomonadati</taxon>
        <taxon>Bacteroidota</taxon>
        <taxon>Flavobacteriia</taxon>
        <taxon>Flavobacteriales</taxon>
        <taxon>Flavobacteriaceae</taxon>
    </lineage>
</organism>
<dbReference type="CDD" id="cd12797">
    <property type="entry name" value="M23_peptidase"/>
    <property type="match status" value="1"/>
</dbReference>
<reference evidence="2 3" key="1">
    <citation type="submission" date="2016-12" db="EMBL/GenBank/DDBJ databases">
        <title>Trade-off between light-utilization and light-protection in marine flavobacteria.</title>
        <authorList>
            <person name="Kumagai Y."/>
            <person name="Yoshizawa S."/>
            <person name="Kogure K."/>
            <person name="Iwasaki W."/>
        </authorList>
    </citation>
    <scope>NUCLEOTIDE SEQUENCE [LARGE SCALE GENOMIC DNA]</scope>
    <source>
        <strain evidence="2 3">KCTC 22729</strain>
    </source>
</reference>
<dbReference type="AlphaFoldDB" id="A0A2S7WBM5"/>
<evidence type="ECO:0000313" key="2">
    <source>
        <dbReference type="EMBL" id="PQJ75034.1"/>
    </source>
</evidence>
<dbReference type="Pfam" id="PF01551">
    <property type="entry name" value="Peptidase_M23"/>
    <property type="match status" value="1"/>
</dbReference>
<dbReference type="InterPro" id="IPR011055">
    <property type="entry name" value="Dup_hybrid_motif"/>
</dbReference>
<dbReference type="Gene3D" id="2.70.70.10">
    <property type="entry name" value="Glucose Permease (Domain IIA)"/>
    <property type="match status" value="1"/>
</dbReference>
<sequence length="252" mass="29102">MKEHDFLKAFEKKFGFLKHPNETLFNNWTKNNTFSLKELFPSIQKNSICPLDVSINSTWIGGEEEFNNLPFFEEKLQKLQTENPTKIIAGGYLEKRALYTSEMYVRKINETFDRRNTHLGVDFWLPKNTPVYAILDGEVIFSTNDNEHKGYGGLIILKHKVENFHFFTLYGHLSKKSVSEKKSGDFIKKGSQIAVLGDASENGDWVPHLHFQIMLTLLDYQNDFPGVAFESELEAWKNTCPNPNLLFKLEGL</sequence>
<dbReference type="InterPro" id="IPR016047">
    <property type="entry name" value="M23ase_b-sheet_dom"/>
</dbReference>
<dbReference type="InterPro" id="IPR050570">
    <property type="entry name" value="Cell_wall_metabolism_enzyme"/>
</dbReference>
<evidence type="ECO:0000259" key="1">
    <source>
        <dbReference type="Pfam" id="PF01551"/>
    </source>
</evidence>
<name>A0A2S7WBM5_9FLAO</name>
<dbReference type="EMBL" id="MSCL01000001">
    <property type="protein sequence ID" value="PQJ75034.1"/>
    <property type="molecule type" value="Genomic_DNA"/>
</dbReference>
<dbReference type="Proteomes" id="UP000237608">
    <property type="component" value="Unassembled WGS sequence"/>
</dbReference>
<gene>
    <name evidence="2" type="ORF">BTO13_07130</name>
</gene>
<dbReference type="OrthoDB" id="9801052at2"/>
<evidence type="ECO:0000313" key="3">
    <source>
        <dbReference type="Proteomes" id="UP000237608"/>
    </source>
</evidence>
<dbReference type="RefSeq" id="WP_105046175.1">
    <property type="nucleotide sequence ID" value="NZ_CP150662.1"/>
</dbReference>
<dbReference type="PANTHER" id="PTHR21666">
    <property type="entry name" value="PEPTIDASE-RELATED"/>
    <property type="match status" value="1"/>
</dbReference>
<protein>
    <recommendedName>
        <fullName evidence="1">M23ase beta-sheet core domain-containing protein</fullName>
    </recommendedName>
</protein>
<dbReference type="SUPFAM" id="SSF51261">
    <property type="entry name" value="Duplicated hybrid motif"/>
    <property type="match status" value="1"/>
</dbReference>
<proteinExistence type="predicted"/>
<feature type="domain" description="M23ase beta-sheet core" evidence="1">
    <location>
        <begin position="117"/>
        <end position="214"/>
    </location>
</feature>